<dbReference type="PRINTS" id="PR00459">
    <property type="entry name" value="ASPEROXIDASE"/>
</dbReference>
<evidence type="ECO:0000256" key="1">
    <source>
        <dbReference type="ARBA" id="ARBA00023002"/>
    </source>
</evidence>
<organism evidence="4">
    <name type="scientific">Chattonella marina var. antiqua</name>
    <name type="common">Red tide flagellate</name>
    <name type="synonym">Chattonella antiqua</name>
    <dbReference type="NCBI Taxonomy" id="859642"/>
    <lineage>
        <taxon>Eukaryota</taxon>
        <taxon>Sar</taxon>
        <taxon>Stramenopiles</taxon>
        <taxon>Ochrophyta</taxon>
        <taxon>Raphidophyceae</taxon>
        <taxon>Chattonellales</taxon>
        <taxon>Chattonellaceae</taxon>
        <taxon>Chattonella</taxon>
    </lineage>
</organism>
<keyword evidence="1" id="KW-0560">Oxidoreductase</keyword>
<feature type="domain" description="Plant heme peroxidase family profile" evidence="3">
    <location>
        <begin position="54"/>
        <end position="255"/>
    </location>
</feature>
<dbReference type="Pfam" id="PF00141">
    <property type="entry name" value="peroxidase"/>
    <property type="match status" value="1"/>
</dbReference>
<dbReference type="PRINTS" id="PR00458">
    <property type="entry name" value="PEROXIDASE"/>
</dbReference>
<dbReference type="CDD" id="cd00691">
    <property type="entry name" value="ascorbate_peroxidase"/>
    <property type="match status" value="1"/>
</dbReference>
<keyword evidence="4" id="KW-0575">Peroxidase</keyword>
<evidence type="ECO:0000313" key="4">
    <source>
        <dbReference type="EMBL" id="BBB37586.1"/>
    </source>
</evidence>
<evidence type="ECO:0000256" key="2">
    <source>
        <dbReference type="RuleBase" id="RU004241"/>
    </source>
</evidence>
<dbReference type="InterPro" id="IPR019793">
    <property type="entry name" value="Peroxidases_heam-ligand_BS"/>
</dbReference>
<dbReference type="GO" id="GO:0042744">
    <property type="term" value="P:hydrogen peroxide catabolic process"/>
    <property type="evidence" value="ECO:0007669"/>
    <property type="project" value="TreeGrafter"/>
</dbReference>
<dbReference type="Gene3D" id="1.10.420.10">
    <property type="entry name" value="Peroxidase, domain 2"/>
    <property type="match status" value="1"/>
</dbReference>
<dbReference type="InterPro" id="IPR002016">
    <property type="entry name" value="Haem_peroxidase"/>
</dbReference>
<name>A0A2Z5VKJ9_CHAMQ</name>
<proteinExistence type="evidence at transcript level"/>
<evidence type="ECO:0000259" key="3">
    <source>
        <dbReference type="PROSITE" id="PS50873"/>
    </source>
</evidence>
<accession>A0A2Z5VKJ9</accession>
<dbReference type="InterPro" id="IPR010255">
    <property type="entry name" value="Haem_peroxidase_sf"/>
</dbReference>
<dbReference type="PROSITE" id="PS00435">
    <property type="entry name" value="PEROXIDASE_1"/>
    <property type="match status" value="1"/>
</dbReference>
<dbReference type="SUPFAM" id="SSF48113">
    <property type="entry name" value="Heme-dependent peroxidases"/>
    <property type="match status" value="1"/>
</dbReference>
<protein>
    <submittedName>
        <fullName evidence="4">Ascorbate peroxidase</fullName>
    </submittedName>
</protein>
<reference evidence="4" key="1">
    <citation type="journal article" date="2019" name="Eur. J. Phycol.">
        <title>Effects of light and hydrogen peroxide on gene expression of newly identified antioxidant enzymes in the harmful algal bloom species Chattonella marina.</title>
        <authorList>
            <person name="Mukai K."/>
            <person name="Shimasaki Y."/>
            <person name="Qiu X."/>
            <person name="Kato-Unoki Y."/>
            <person name="Chen K."/>
            <person name="Khanam M.R.M."/>
            <person name="Oshima Y."/>
        </authorList>
    </citation>
    <scope>NUCLEOTIDE SEQUENCE</scope>
    <source>
        <strain evidence="4">NIES-1</strain>
    </source>
</reference>
<sequence>MGAALCKKDTSSNTADQKLIEAVKKDLISMYQETPCMPLMVRLAWHDAGTYCAADKTGGANASIRFDPEKGHGANAGLQIAMEKLEPLKASHSEISYADLYQLASVVAIEFCGGPQIPFRLGRTDMPQEKCTPDGRLPDANQGCPHLRDIFGRMGMTDKEIVALSGAHTLGRAHKDRSGFEGAWTQEPLVFDNSYFTELLAKDQDSSLLKLPTDTAMLEDPEMKKLVESYAEDQKKFFEDYSQAHLKLSELGAFE</sequence>
<dbReference type="GO" id="GO:0034599">
    <property type="term" value="P:cellular response to oxidative stress"/>
    <property type="evidence" value="ECO:0007669"/>
    <property type="project" value="InterPro"/>
</dbReference>
<dbReference type="AlphaFoldDB" id="A0A2Z5VKJ9"/>
<dbReference type="Gene3D" id="1.10.520.10">
    <property type="match status" value="1"/>
</dbReference>
<dbReference type="PANTHER" id="PTHR31356:SF66">
    <property type="entry name" value="CATALASE-PEROXIDASE"/>
    <property type="match status" value="1"/>
</dbReference>
<dbReference type="InterPro" id="IPR044831">
    <property type="entry name" value="Ccp1-like"/>
</dbReference>
<dbReference type="EMBL" id="LC337665">
    <property type="protein sequence ID" value="BBB37586.1"/>
    <property type="molecule type" value="mRNA"/>
</dbReference>
<dbReference type="GO" id="GO:0000302">
    <property type="term" value="P:response to reactive oxygen species"/>
    <property type="evidence" value="ECO:0007669"/>
    <property type="project" value="TreeGrafter"/>
</dbReference>
<comment type="similarity">
    <text evidence="2">Belongs to the peroxidase family.</text>
</comment>
<dbReference type="GO" id="GO:0020037">
    <property type="term" value="F:heme binding"/>
    <property type="evidence" value="ECO:0007669"/>
    <property type="project" value="InterPro"/>
</dbReference>
<dbReference type="PROSITE" id="PS50873">
    <property type="entry name" value="PEROXIDASE_4"/>
    <property type="match status" value="1"/>
</dbReference>
<dbReference type="GO" id="GO:0004601">
    <property type="term" value="F:peroxidase activity"/>
    <property type="evidence" value="ECO:0007669"/>
    <property type="project" value="UniProtKB-KW"/>
</dbReference>
<dbReference type="InterPro" id="IPR002207">
    <property type="entry name" value="Peroxidase_I"/>
</dbReference>
<dbReference type="PANTHER" id="PTHR31356">
    <property type="entry name" value="THYLAKOID LUMENAL 29 KDA PROTEIN, CHLOROPLASTIC-RELATED"/>
    <property type="match status" value="1"/>
</dbReference>